<evidence type="ECO:0000256" key="3">
    <source>
        <dbReference type="ARBA" id="ARBA00022106"/>
    </source>
</evidence>
<dbReference type="InterPro" id="IPR002528">
    <property type="entry name" value="MATE_fam"/>
</dbReference>
<dbReference type="Pfam" id="PF01554">
    <property type="entry name" value="MatE"/>
    <property type="match status" value="2"/>
</dbReference>
<evidence type="ECO:0000256" key="9">
    <source>
        <dbReference type="ARBA" id="ARBA00023251"/>
    </source>
</evidence>
<dbReference type="InterPro" id="IPR045070">
    <property type="entry name" value="MATE_MepA-like"/>
</dbReference>
<feature type="transmembrane region" description="Helical" evidence="10">
    <location>
        <begin position="20"/>
        <end position="39"/>
    </location>
</feature>
<dbReference type="Proteomes" id="UP000831151">
    <property type="component" value="Chromosome"/>
</dbReference>
<dbReference type="CDD" id="cd13143">
    <property type="entry name" value="MATE_MepA_like"/>
    <property type="match status" value="1"/>
</dbReference>
<evidence type="ECO:0000313" key="11">
    <source>
        <dbReference type="EMBL" id="UQK59385.1"/>
    </source>
</evidence>
<dbReference type="GO" id="GO:0015297">
    <property type="term" value="F:antiporter activity"/>
    <property type="evidence" value="ECO:0007669"/>
    <property type="project" value="InterPro"/>
</dbReference>
<feature type="transmembrane region" description="Helical" evidence="10">
    <location>
        <begin position="59"/>
        <end position="84"/>
    </location>
</feature>
<dbReference type="AlphaFoldDB" id="A0A9E7DK04"/>
<comment type="similarity">
    <text evidence="2">Belongs to the multi antimicrobial extrusion (MATE) (TC 2.A.66.1) family. MepA subfamily.</text>
</comment>
<evidence type="ECO:0000256" key="10">
    <source>
        <dbReference type="SAM" id="Phobius"/>
    </source>
</evidence>
<comment type="subcellular location">
    <subcellularLocation>
        <location evidence="1">Cell membrane</location>
        <topology evidence="1">Multi-pass membrane protein</topology>
    </subcellularLocation>
</comment>
<feature type="transmembrane region" description="Helical" evidence="10">
    <location>
        <begin position="96"/>
        <end position="119"/>
    </location>
</feature>
<evidence type="ECO:0000256" key="1">
    <source>
        <dbReference type="ARBA" id="ARBA00004651"/>
    </source>
</evidence>
<organism evidence="11 12">
    <name type="scientific">Fenollaria massiliensis</name>
    <dbReference type="NCBI Taxonomy" id="938288"/>
    <lineage>
        <taxon>Bacteria</taxon>
        <taxon>Bacillati</taxon>
        <taxon>Bacillota</taxon>
        <taxon>Clostridia</taxon>
        <taxon>Eubacteriales</taxon>
        <taxon>Fenollaria</taxon>
    </lineage>
</organism>
<evidence type="ECO:0000256" key="5">
    <source>
        <dbReference type="ARBA" id="ARBA00022475"/>
    </source>
</evidence>
<feature type="transmembrane region" description="Helical" evidence="10">
    <location>
        <begin position="239"/>
        <end position="260"/>
    </location>
</feature>
<dbReference type="PANTHER" id="PTHR43823">
    <property type="entry name" value="SPORULATION PROTEIN YKVU"/>
    <property type="match status" value="1"/>
</dbReference>
<dbReference type="InterPro" id="IPR048279">
    <property type="entry name" value="MdtK-like"/>
</dbReference>
<reference evidence="11" key="1">
    <citation type="submission" date="2022-04" db="EMBL/GenBank/DDBJ databases">
        <title>Complete genome sequences of Ezakiella coagulans and Fenollaria massiliensis.</title>
        <authorList>
            <person name="France M.T."/>
            <person name="Clifford J."/>
            <person name="Narina S."/>
            <person name="Rutt L."/>
            <person name="Ravel J."/>
        </authorList>
    </citation>
    <scope>NUCLEOTIDE SEQUENCE</scope>
    <source>
        <strain evidence="11">C0061C2</strain>
    </source>
</reference>
<dbReference type="GO" id="GO:0042910">
    <property type="term" value="F:xenobiotic transmembrane transporter activity"/>
    <property type="evidence" value="ECO:0007669"/>
    <property type="project" value="InterPro"/>
</dbReference>
<keyword evidence="12" id="KW-1185">Reference proteome</keyword>
<dbReference type="PANTHER" id="PTHR43823:SF3">
    <property type="entry name" value="MULTIDRUG EXPORT PROTEIN MEPA"/>
    <property type="match status" value="1"/>
</dbReference>
<dbReference type="InterPro" id="IPR051327">
    <property type="entry name" value="MATE_MepA_subfamily"/>
</dbReference>
<evidence type="ECO:0000256" key="4">
    <source>
        <dbReference type="ARBA" id="ARBA00022448"/>
    </source>
</evidence>
<keyword evidence="5" id="KW-1003">Cell membrane</keyword>
<accession>A0A9E7DK04</accession>
<evidence type="ECO:0000256" key="6">
    <source>
        <dbReference type="ARBA" id="ARBA00022692"/>
    </source>
</evidence>
<dbReference type="GO" id="GO:0005886">
    <property type="term" value="C:plasma membrane"/>
    <property type="evidence" value="ECO:0007669"/>
    <property type="project" value="UniProtKB-SubCell"/>
</dbReference>
<feature type="transmembrane region" description="Helical" evidence="10">
    <location>
        <begin position="172"/>
        <end position="191"/>
    </location>
</feature>
<feature type="transmembrane region" description="Helical" evidence="10">
    <location>
        <begin position="197"/>
        <end position="218"/>
    </location>
</feature>
<keyword evidence="8 10" id="KW-0472">Membrane</keyword>
<evidence type="ECO:0000313" key="12">
    <source>
        <dbReference type="Proteomes" id="UP000831151"/>
    </source>
</evidence>
<evidence type="ECO:0000256" key="7">
    <source>
        <dbReference type="ARBA" id="ARBA00022989"/>
    </source>
</evidence>
<keyword evidence="7 10" id="KW-1133">Transmembrane helix</keyword>
<feature type="transmembrane region" description="Helical" evidence="10">
    <location>
        <begin position="139"/>
        <end position="160"/>
    </location>
</feature>
<dbReference type="GO" id="GO:0046677">
    <property type="term" value="P:response to antibiotic"/>
    <property type="evidence" value="ECO:0007669"/>
    <property type="project" value="UniProtKB-KW"/>
</dbReference>
<feature type="transmembrane region" description="Helical" evidence="10">
    <location>
        <begin position="324"/>
        <end position="346"/>
    </location>
</feature>
<dbReference type="NCBIfam" id="TIGR00797">
    <property type="entry name" value="matE"/>
    <property type="match status" value="1"/>
</dbReference>
<protein>
    <recommendedName>
        <fullName evidence="3">Multidrug export protein MepA</fullName>
    </recommendedName>
</protein>
<evidence type="ECO:0000256" key="2">
    <source>
        <dbReference type="ARBA" id="ARBA00008417"/>
    </source>
</evidence>
<proteinExistence type="inferred from homology"/>
<dbReference type="RefSeq" id="WP_249242842.1">
    <property type="nucleotide sequence ID" value="NZ_CP096649.1"/>
</dbReference>
<keyword evidence="6 10" id="KW-0812">Transmembrane</keyword>
<gene>
    <name evidence="11" type="ORF">M1R53_01550</name>
</gene>
<name>A0A9E7DK04_9FIRM</name>
<dbReference type="PIRSF" id="PIRSF006603">
    <property type="entry name" value="DinF"/>
    <property type="match status" value="1"/>
</dbReference>
<sequence length="465" mass="51403">MTEDRYNNPLVRKPIYQLLIKYAVPSILAFLVSALYNIVDQIFIGNIVGHLGNAATTVSFPISTISTAIALLLGIGTASNYSIYKGRGDDERAERTVATGITGLLFFAGLELALVMTFINPLLKLFGASENIFQYAYDYTSITSMAIVFIVFSIALSHIIRADGSPKYAMMLNVVGAILNIVLDYIFMVHLNMGIKGAAWATFIGQAVSFLLALYYIFFLKDNPIRKKDFKIHKEELAAILKLGSAACINQLAMVVVQIVMNNVMTHYGAMSKYGPDIPLAAVGIASKLYIVLIGFNIGLAQGGQPIIGYNYGAKIYRRVKDTYLTTIKISVIYSTIFFLLVEIWPQIFVNIFGKGNDLYMEFTTILLRITLIMTALNGLQPITANFYTSIGKARLGIFVSLTRQVLFYLPLIIVLPQFFGILGALYATPIADFIAFVLAMYFVVREFKAMSKAGDEVILDAEIH</sequence>
<feature type="transmembrane region" description="Helical" evidence="10">
    <location>
        <begin position="280"/>
        <end position="303"/>
    </location>
</feature>
<feature type="transmembrane region" description="Helical" evidence="10">
    <location>
        <begin position="366"/>
        <end position="389"/>
    </location>
</feature>
<feature type="transmembrane region" description="Helical" evidence="10">
    <location>
        <begin position="422"/>
        <end position="445"/>
    </location>
</feature>
<dbReference type="EMBL" id="CP096649">
    <property type="protein sequence ID" value="UQK59385.1"/>
    <property type="molecule type" value="Genomic_DNA"/>
</dbReference>
<keyword evidence="4" id="KW-0813">Transport</keyword>
<keyword evidence="9" id="KW-0046">Antibiotic resistance</keyword>
<evidence type="ECO:0000256" key="8">
    <source>
        <dbReference type="ARBA" id="ARBA00023136"/>
    </source>
</evidence>
<feature type="transmembrane region" description="Helical" evidence="10">
    <location>
        <begin position="396"/>
        <end position="416"/>
    </location>
</feature>
<dbReference type="KEGG" id="fms:M1R53_01550"/>